<comment type="subunit">
    <text evidence="9">Component of the Sec protein translocase complex. Heterotrimer consisting of SecY, SecE and SecG subunits. The heterotrimers can form oligomers, although 1 heterotrimer is thought to be able to translocate proteins. Interacts with the ribosome. Interacts with SecDF, and other proteins may be involved. Interacts with SecA.</text>
</comment>
<keyword evidence="5 9" id="KW-0653">Protein transport</keyword>
<dbReference type="GO" id="GO:0008320">
    <property type="term" value="F:protein transmembrane transporter activity"/>
    <property type="evidence" value="ECO:0007669"/>
    <property type="project" value="UniProtKB-UniRule"/>
</dbReference>
<evidence type="ECO:0000256" key="7">
    <source>
        <dbReference type="ARBA" id="ARBA00023010"/>
    </source>
</evidence>
<feature type="transmembrane region" description="Helical" evidence="9">
    <location>
        <begin position="35"/>
        <end position="59"/>
    </location>
</feature>
<evidence type="ECO:0000256" key="2">
    <source>
        <dbReference type="ARBA" id="ARBA00022448"/>
    </source>
</evidence>
<reference evidence="10 11" key="1">
    <citation type="journal article" date="2016" name="Nat. Commun.">
        <title>Thousands of microbial genomes shed light on interconnected biogeochemical processes in an aquifer system.</title>
        <authorList>
            <person name="Anantharaman K."/>
            <person name="Brown C.T."/>
            <person name="Hug L.A."/>
            <person name="Sharon I."/>
            <person name="Castelle C.J."/>
            <person name="Probst A.J."/>
            <person name="Thomas B.C."/>
            <person name="Singh A."/>
            <person name="Wilkins M.J."/>
            <person name="Karaoz U."/>
            <person name="Brodie E.L."/>
            <person name="Williams K.H."/>
            <person name="Hubbard S.S."/>
            <person name="Banfield J.F."/>
        </authorList>
    </citation>
    <scope>NUCLEOTIDE SEQUENCE [LARGE SCALE GENOMIC DNA]</scope>
</reference>
<dbReference type="EMBL" id="MHQJ01000032">
    <property type="protein sequence ID" value="OHA00970.1"/>
    <property type="molecule type" value="Genomic_DNA"/>
</dbReference>
<evidence type="ECO:0000313" key="10">
    <source>
        <dbReference type="EMBL" id="OHA00970.1"/>
    </source>
</evidence>
<dbReference type="Gene3D" id="1.20.5.1030">
    <property type="entry name" value="Preprotein translocase secy subunit"/>
    <property type="match status" value="1"/>
</dbReference>
<dbReference type="STRING" id="1802271.A3C11_01025"/>
<dbReference type="PROSITE" id="PS01067">
    <property type="entry name" value="SECE_SEC61G"/>
    <property type="match status" value="1"/>
</dbReference>
<dbReference type="PANTHER" id="PTHR33910">
    <property type="entry name" value="PROTEIN TRANSLOCASE SUBUNIT SECE"/>
    <property type="match status" value="1"/>
</dbReference>
<comment type="similarity">
    <text evidence="9">Belongs to the SecE/SEC61-gamma family.</text>
</comment>
<evidence type="ECO:0000256" key="1">
    <source>
        <dbReference type="ARBA" id="ARBA00004370"/>
    </source>
</evidence>
<protein>
    <recommendedName>
        <fullName evidence="9">Protein translocase subunit SecE</fullName>
    </recommendedName>
</protein>
<dbReference type="Proteomes" id="UP000177362">
    <property type="component" value="Unassembled WGS sequence"/>
</dbReference>
<keyword evidence="7 9" id="KW-0811">Translocation</keyword>
<dbReference type="NCBIfam" id="TIGR00964">
    <property type="entry name" value="secE_bact"/>
    <property type="match status" value="1"/>
</dbReference>
<keyword evidence="4 9" id="KW-0812">Transmembrane</keyword>
<dbReference type="GO" id="GO:0006605">
    <property type="term" value="P:protein targeting"/>
    <property type="evidence" value="ECO:0007669"/>
    <property type="project" value="UniProtKB-UniRule"/>
</dbReference>
<comment type="caution">
    <text evidence="10">The sequence shown here is derived from an EMBL/GenBank/DDBJ whole genome shotgun (WGS) entry which is preliminary data.</text>
</comment>
<dbReference type="InterPro" id="IPR005807">
    <property type="entry name" value="SecE_bac"/>
</dbReference>
<evidence type="ECO:0000256" key="8">
    <source>
        <dbReference type="ARBA" id="ARBA00023136"/>
    </source>
</evidence>
<keyword evidence="2 9" id="KW-0813">Transport</keyword>
<evidence type="ECO:0000256" key="4">
    <source>
        <dbReference type="ARBA" id="ARBA00022692"/>
    </source>
</evidence>
<evidence type="ECO:0000256" key="3">
    <source>
        <dbReference type="ARBA" id="ARBA00022475"/>
    </source>
</evidence>
<keyword evidence="6 9" id="KW-1133">Transmembrane helix</keyword>
<accession>A0A1G2KNG3</accession>
<dbReference type="HAMAP" id="MF_00422">
    <property type="entry name" value="SecE"/>
    <property type="match status" value="1"/>
</dbReference>
<dbReference type="GO" id="GO:0005886">
    <property type="term" value="C:plasma membrane"/>
    <property type="evidence" value="ECO:0007669"/>
    <property type="project" value="UniProtKB-SubCell"/>
</dbReference>
<comment type="subcellular location">
    <subcellularLocation>
        <location evidence="9">Cell membrane</location>
        <topology evidence="9">Single-pass membrane protein</topology>
    </subcellularLocation>
    <subcellularLocation>
        <location evidence="1">Membrane</location>
    </subcellularLocation>
</comment>
<dbReference type="InterPro" id="IPR001901">
    <property type="entry name" value="Translocase_SecE/Sec61-g"/>
</dbReference>
<gene>
    <name evidence="9" type="primary">secE</name>
    <name evidence="10" type="ORF">A3C11_01025</name>
</gene>
<dbReference type="Pfam" id="PF00584">
    <property type="entry name" value="SecE"/>
    <property type="match status" value="1"/>
</dbReference>
<proteinExistence type="inferred from homology"/>
<keyword evidence="3 9" id="KW-1003">Cell membrane</keyword>
<evidence type="ECO:0000313" key="11">
    <source>
        <dbReference type="Proteomes" id="UP000177362"/>
    </source>
</evidence>
<dbReference type="PANTHER" id="PTHR33910:SF1">
    <property type="entry name" value="PROTEIN TRANSLOCASE SUBUNIT SECE"/>
    <property type="match status" value="1"/>
</dbReference>
<evidence type="ECO:0000256" key="5">
    <source>
        <dbReference type="ARBA" id="ARBA00022927"/>
    </source>
</evidence>
<organism evidence="10 11">
    <name type="scientific">Candidatus Sungbacteria bacterium RIFCSPHIGHO2_02_FULL_49_12</name>
    <dbReference type="NCBI Taxonomy" id="1802271"/>
    <lineage>
        <taxon>Bacteria</taxon>
        <taxon>Candidatus Sungiibacteriota</taxon>
    </lineage>
</organism>
<evidence type="ECO:0000256" key="9">
    <source>
        <dbReference type="HAMAP-Rule" id="MF_00422"/>
    </source>
</evidence>
<evidence type="ECO:0000256" key="6">
    <source>
        <dbReference type="ARBA" id="ARBA00022989"/>
    </source>
</evidence>
<keyword evidence="8 9" id="KW-0472">Membrane</keyword>
<sequence length="64" mass="7160">MPNPGPKLVTYIKEARQELMKVTWPTREEAIRSTIVVVAVSLAVALFLGGVDFVLAYILNRFIL</sequence>
<dbReference type="AlphaFoldDB" id="A0A1G2KNG3"/>
<dbReference type="GO" id="GO:0043952">
    <property type="term" value="P:protein transport by the Sec complex"/>
    <property type="evidence" value="ECO:0007669"/>
    <property type="project" value="UniProtKB-UniRule"/>
</dbReference>
<dbReference type="InterPro" id="IPR038379">
    <property type="entry name" value="SecE_sf"/>
</dbReference>
<comment type="function">
    <text evidence="9">Essential subunit of the Sec protein translocation channel SecYEG. Clamps together the 2 halves of SecY. May contact the channel plug during translocation.</text>
</comment>
<name>A0A1G2KNG3_9BACT</name>
<dbReference type="GO" id="GO:0009306">
    <property type="term" value="P:protein secretion"/>
    <property type="evidence" value="ECO:0007669"/>
    <property type="project" value="UniProtKB-UniRule"/>
</dbReference>
<dbReference type="GO" id="GO:0065002">
    <property type="term" value="P:intracellular protein transmembrane transport"/>
    <property type="evidence" value="ECO:0007669"/>
    <property type="project" value="UniProtKB-UniRule"/>
</dbReference>